<reference evidence="11 13" key="1">
    <citation type="journal article" date="2019" name="Nat. Microbiol.">
        <title>Expanding anaerobic alkane metabolism in the domain of Archaea.</title>
        <authorList>
            <person name="Wang Y."/>
            <person name="Wegener G."/>
            <person name="Hou J."/>
            <person name="Wang F."/>
            <person name="Xiao X."/>
        </authorList>
    </citation>
    <scope>NUCLEOTIDE SEQUENCE [LARGE SCALE GENOMIC DNA]</scope>
    <source>
        <strain evidence="11">WYZ-LMO11</strain>
    </source>
</reference>
<dbReference type="InterPro" id="IPR001204">
    <property type="entry name" value="Phos_transporter"/>
</dbReference>
<evidence type="ECO:0000256" key="9">
    <source>
        <dbReference type="SAM" id="Phobius"/>
    </source>
</evidence>
<evidence type="ECO:0000313" key="11">
    <source>
        <dbReference type="EMBL" id="TDA38317.1"/>
    </source>
</evidence>
<accession>A0A520KHL7</accession>
<dbReference type="Proteomes" id="UP000316080">
    <property type="component" value="Unassembled WGS sequence"/>
</dbReference>
<evidence type="ECO:0000256" key="4">
    <source>
        <dbReference type="ARBA" id="ARBA00022448"/>
    </source>
</evidence>
<keyword evidence="6 9" id="KW-0812">Transmembrane</keyword>
<evidence type="ECO:0000313" key="12">
    <source>
        <dbReference type="Proteomes" id="UP000316080"/>
    </source>
</evidence>
<feature type="transmembrane region" description="Helical" evidence="9">
    <location>
        <begin position="170"/>
        <end position="197"/>
    </location>
</feature>
<proteinExistence type="inferred from homology"/>
<feature type="transmembrane region" description="Helical" evidence="9">
    <location>
        <begin position="269"/>
        <end position="292"/>
    </location>
</feature>
<feature type="transmembrane region" description="Helical" evidence="9">
    <location>
        <begin position="69"/>
        <end position="92"/>
    </location>
</feature>
<evidence type="ECO:0000256" key="2">
    <source>
        <dbReference type="ARBA" id="ARBA00004141"/>
    </source>
</evidence>
<protein>
    <submittedName>
        <fullName evidence="10">Inorganic phosphate transporter</fullName>
    </submittedName>
</protein>
<name>A0A520KHL7_9CREN</name>
<dbReference type="EMBL" id="RXIH01000013">
    <property type="protein sequence ID" value="RZN57028.1"/>
    <property type="molecule type" value="Genomic_DNA"/>
</dbReference>
<dbReference type="PANTHER" id="PTHR11101:SF80">
    <property type="entry name" value="PHOSPHATE TRANSPORTER"/>
    <property type="match status" value="1"/>
</dbReference>
<feature type="transmembrane region" description="Helical" evidence="9">
    <location>
        <begin position="209"/>
        <end position="228"/>
    </location>
</feature>
<reference evidence="10 12" key="2">
    <citation type="journal article" date="2019" name="Nat. Microbiol.">
        <title>Wide diversity of methane and short-chain alkane metabolisms in uncultured archaea.</title>
        <authorList>
            <person name="Borrel G."/>
            <person name="Adam P.S."/>
            <person name="McKay L.J."/>
            <person name="Chen L.X."/>
            <person name="Sierra-Garcia I.N."/>
            <person name="Sieber C.M."/>
            <person name="Letourneur Q."/>
            <person name="Ghozlane A."/>
            <person name="Andersen G.L."/>
            <person name="Li W.J."/>
            <person name="Hallam S.J."/>
            <person name="Muyzer G."/>
            <person name="de Oliveira V.M."/>
            <person name="Inskeep W.P."/>
            <person name="Banfield J.F."/>
            <person name="Gribaldo S."/>
        </authorList>
    </citation>
    <scope>NUCLEOTIDE SEQUENCE [LARGE SCALE GENOMIC DNA]</scope>
    <source>
        <strain evidence="10">Verst-YHS</strain>
    </source>
</reference>
<feature type="transmembrane region" description="Helical" evidence="9">
    <location>
        <begin position="99"/>
        <end position="120"/>
    </location>
</feature>
<feature type="transmembrane region" description="Helical" evidence="9">
    <location>
        <begin position="240"/>
        <end position="263"/>
    </location>
</feature>
<dbReference type="AlphaFoldDB" id="A0A520KHL7"/>
<dbReference type="PANTHER" id="PTHR11101">
    <property type="entry name" value="PHOSPHATE TRANSPORTER"/>
    <property type="match status" value="1"/>
</dbReference>
<dbReference type="EMBL" id="QNVI01000054">
    <property type="protein sequence ID" value="TDA38317.1"/>
    <property type="molecule type" value="Genomic_DNA"/>
</dbReference>
<comment type="similarity">
    <text evidence="3">Belongs to the inorganic phosphate transporter (PiT) (TC 2.A.20) family.</text>
</comment>
<keyword evidence="7 9" id="KW-1133">Transmembrane helix</keyword>
<feature type="transmembrane region" description="Helical" evidence="9">
    <location>
        <begin position="304"/>
        <end position="326"/>
    </location>
</feature>
<organism evidence="10 12">
    <name type="scientific">Thermoproteota archaeon</name>
    <dbReference type="NCBI Taxonomy" id="2056631"/>
    <lineage>
        <taxon>Archaea</taxon>
        <taxon>Thermoproteota</taxon>
    </lineage>
</organism>
<evidence type="ECO:0000256" key="8">
    <source>
        <dbReference type="ARBA" id="ARBA00023136"/>
    </source>
</evidence>
<dbReference type="GO" id="GO:0005315">
    <property type="term" value="F:phosphate transmembrane transporter activity"/>
    <property type="evidence" value="ECO:0007669"/>
    <property type="project" value="InterPro"/>
</dbReference>
<evidence type="ECO:0000256" key="7">
    <source>
        <dbReference type="ARBA" id="ARBA00022989"/>
    </source>
</evidence>
<feature type="transmembrane region" description="Helical" evidence="9">
    <location>
        <begin position="6"/>
        <end position="22"/>
    </location>
</feature>
<evidence type="ECO:0000313" key="13">
    <source>
        <dbReference type="Proteomes" id="UP000317265"/>
    </source>
</evidence>
<keyword evidence="5" id="KW-0592">Phosphate transport</keyword>
<keyword evidence="4" id="KW-0813">Transport</keyword>
<dbReference type="Pfam" id="PF01384">
    <property type="entry name" value="PHO4"/>
    <property type="match status" value="1"/>
</dbReference>
<feature type="transmembrane region" description="Helical" evidence="9">
    <location>
        <begin position="126"/>
        <end position="149"/>
    </location>
</feature>
<evidence type="ECO:0000313" key="10">
    <source>
        <dbReference type="EMBL" id="RZN57028.1"/>
    </source>
</evidence>
<sequence>MDTILLFLGLLLSFIMAINIGGNDAANPTSTAVGSGALSLRRALILFAIFVILGALLQGYMVIKTIGRGIVPEIDILGAFIIVLSANIWIFFATMRGMAISTTHSIVAAVIGYGIAQYFLEINLGVLTTIFISWITSPLLSALLSFFLYKLSYFLIRKYSLKSEKILRILVIFTLLFSAYSFGANDVANATGVYITIACKLGQIPDFNAMILLSIYGAIGIIIGGYILGPKVIRTLAFRITRLDLLMALAAGLANATTVYLFTTLPYFIFGYGLPISTSYVAVGSILGVGGAKSSINMKITAKLISYWIMTIPFNIILTFALYKLFTIFSIF</sequence>
<evidence type="ECO:0000256" key="6">
    <source>
        <dbReference type="ARBA" id="ARBA00022692"/>
    </source>
</evidence>
<evidence type="ECO:0000256" key="1">
    <source>
        <dbReference type="ARBA" id="ARBA00001981"/>
    </source>
</evidence>
<dbReference type="GO" id="GO:0035435">
    <property type="term" value="P:phosphate ion transmembrane transport"/>
    <property type="evidence" value="ECO:0007669"/>
    <property type="project" value="TreeGrafter"/>
</dbReference>
<dbReference type="GO" id="GO:0016020">
    <property type="term" value="C:membrane"/>
    <property type="evidence" value="ECO:0007669"/>
    <property type="project" value="UniProtKB-SubCell"/>
</dbReference>
<comment type="caution">
    <text evidence="10">The sequence shown here is derived from an EMBL/GenBank/DDBJ whole genome shotgun (WGS) entry which is preliminary data.</text>
</comment>
<dbReference type="Proteomes" id="UP000317265">
    <property type="component" value="Unassembled WGS sequence"/>
</dbReference>
<keyword evidence="8 9" id="KW-0472">Membrane</keyword>
<evidence type="ECO:0000256" key="3">
    <source>
        <dbReference type="ARBA" id="ARBA00009916"/>
    </source>
</evidence>
<feature type="transmembrane region" description="Helical" evidence="9">
    <location>
        <begin position="43"/>
        <end position="63"/>
    </location>
</feature>
<comment type="subcellular location">
    <subcellularLocation>
        <location evidence="2">Membrane</location>
        <topology evidence="2">Multi-pass membrane protein</topology>
    </subcellularLocation>
</comment>
<comment type="function">
    <text evidence="1">Potential transporter for phosphate.</text>
</comment>
<gene>
    <name evidence="11" type="ORF">DSO09_04725</name>
    <name evidence="10" type="ORF">EF809_01635</name>
</gene>
<evidence type="ECO:0000256" key="5">
    <source>
        <dbReference type="ARBA" id="ARBA00022592"/>
    </source>
</evidence>